<name>A0AAV5LF22_9ROSI</name>
<sequence length="94" mass="11349">MGRKKTRAKLHVIIRSGDGDEDEDKVVPGKLLQCPILWRTARIRNLEIWLKFSRLRWRKRAIWRLRVLRRILKRWLDGNGCQSETRCNRGGWKQ</sequence>
<evidence type="ECO:0000313" key="2">
    <source>
        <dbReference type="Proteomes" id="UP001054252"/>
    </source>
</evidence>
<gene>
    <name evidence="1" type="ORF">SLEP1_g43947</name>
</gene>
<comment type="caution">
    <text evidence="1">The sequence shown here is derived from an EMBL/GenBank/DDBJ whole genome shotgun (WGS) entry which is preliminary data.</text>
</comment>
<proteinExistence type="predicted"/>
<dbReference type="Proteomes" id="UP001054252">
    <property type="component" value="Unassembled WGS sequence"/>
</dbReference>
<evidence type="ECO:0000313" key="1">
    <source>
        <dbReference type="EMBL" id="GKV35717.1"/>
    </source>
</evidence>
<organism evidence="1 2">
    <name type="scientific">Rubroshorea leprosula</name>
    <dbReference type="NCBI Taxonomy" id="152421"/>
    <lineage>
        <taxon>Eukaryota</taxon>
        <taxon>Viridiplantae</taxon>
        <taxon>Streptophyta</taxon>
        <taxon>Embryophyta</taxon>
        <taxon>Tracheophyta</taxon>
        <taxon>Spermatophyta</taxon>
        <taxon>Magnoliopsida</taxon>
        <taxon>eudicotyledons</taxon>
        <taxon>Gunneridae</taxon>
        <taxon>Pentapetalae</taxon>
        <taxon>rosids</taxon>
        <taxon>malvids</taxon>
        <taxon>Malvales</taxon>
        <taxon>Dipterocarpaceae</taxon>
        <taxon>Rubroshorea</taxon>
    </lineage>
</organism>
<reference evidence="1 2" key="1">
    <citation type="journal article" date="2021" name="Commun. Biol.">
        <title>The genome of Shorea leprosula (Dipterocarpaceae) highlights the ecological relevance of drought in aseasonal tropical rainforests.</title>
        <authorList>
            <person name="Ng K.K.S."/>
            <person name="Kobayashi M.J."/>
            <person name="Fawcett J.A."/>
            <person name="Hatakeyama M."/>
            <person name="Paape T."/>
            <person name="Ng C.H."/>
            <person name="Ang C.C."/>
            <person name="Tnah L.H."/>
            <person name="Lee C.T."/>
            <person name="Nishiyama T."/>
            <person name="Sese J."/>
            <person name="O'Brien M.J."/>
            <person name="Copetti D."/>
            <person name="Mohd Noor M.I."/>
            <person name="Ong R.C."/>
            <person name="Putra M."/>
            <person name="Sireger I.Z."/>
            <person name="Indrioko S."/>
            <person name="Kosugi Y."/>
            <person name="Izuno A."/>
            <person name="Isagi Y."/>
            <person name="Lee S.L."/>
            <person name="Shimizu K.K."/>
        </authorList>
    </citation>
    <scope>NUCLEOTIDE SEQUENCE [LARGE SCALE GENOMIC DNA]</scope>
    <source>
        <strain evidence="1">214</strain>
    </source>
</reference>
<protein>
    <submittedName>
        <fullName evidence="1">Uncharacterized protein</fullName>
    </submittedName>
</protein>
<dbReference type="AlphaFoldDB" id="A0AAV5LF22"/>
<accession>A0AAV5LF22</accession>
<keyword evidence="2" id="KW-1185">Reference proteome</keyword>
<dbReference type="EMBL" id="BPVZ01000112">
    <property type="protein sequence ID" value="GKV35717.1"/>
    <property type="molecule type" value="Genomic_DNA"/>
</dbReference>